<dbReference type="SUPFAM" id="SSF82171">
    <property type="entry name" value="DPP6 N-terminal domain-like"/>
    <property type="match status" value="2"/>
</dbReference>
<dbReference type="Pfam" id="PF07676">
    <property type="entry name" value="PD40"/>
    <property type="match status" value="5"/>
</dbReference>
<dbReference type="InterPro" id="IPR047589">
    <property type="entry name" value="DUF11_rpt"/>
</dbReference>
<evidence type="ECO:0000256" key="3">
    <source>
        <dbReference type="ARBA" id="ARBA00022525"/>
    </source>
</evidence>
<dbReference type="NCBIfam" id="TIGR01451">
    <property type="entry name" value="B_ant_repeat"/>
    <property type="match status" value="1"/>
</dbReference>
<evidence type="ECO:0000259" key="7">
    <source>
        <dbReference type="Pfam" id="PF24517"/>
    </source>
</evidence>
<dbReference type="Gene3D" id="2.120.10.30">
    <property type="entry name" value="TolB, C-terminal domain"/>
    <property type="match status" value="2"/>
</dbReference>
<evidence type="ECO:0000256" key="4">
    <source>
        <dbReference type="ARBA" id="ARBA00022729"/>
    </source>
</evidence>
<keyword evidence="9" id="KW-1185">Reference proteome</keyword>
<dbReference type="InterPro" id="IPR011042">
    <property type="entry name" value="6-blade_b-propeller_TolB-like"/>
</dbReference>
<evidence type="ECO:0000313" key="9">
    <source>
        <dbReference type="Proteomes" id="UP000659904"/>
    </source>
</evidence>
<feature type="domain" description="DUF11" evidence="6">
    <location>
        <begin position="508"/>
        <end position="614"/>
    </location>
</feature>
<organism evidence="8 9">
    <name type="scientific">Catellatospora citrea</name>
    <dbReference type="NCBI Taxonomy" id="53366"/>
    <lineage>
        <taxon>Bacteria</taxon>
        <taxon>Bacillati</taxon>
        <taxon>Actinomycetota</taxon>
        <taxon>Actinomycetes</taxon>
        <taxon>Micromonosporales</taxon>
        <taxon>Micromonosporaceae</taxon>
        <taxon>Catellatospora</taxon>
    </lineage>
</organism>
<accession>A0A8J3NXM3</accession>
<feature type="domain" description="Carbohydrate-binding module family 96" evidence="7">
    <location>
        <begin position="639"/>
        <end position="796"/>
    </location>
</feature>
<evidence type="ECO:0000256" key="5">
    <source>
        <dbReference type="SAM" id="MobiDB-lite"/>
    </source>
</evidence>
<dbReference type="InterPro" id="IPR055372">
    <property type="entry name" value="CBM96"/>
</dbReference>
<dbReference type="RefSeq" id="WP_147433136.1">
    <property type="nucleotide sequence ID" value="NZ_BONH01000002.1"/>
</dbReference>
<feature type="region of interest" description="Disordered" evidence="5">
    <location>
        <begin position="603"/>
        <end position="626"/>
    </location>
</feature>
<dbReference type="Gene3D" id="2.60.40.1170">
    <property type="entry name" value="Mu homology domain, subdomain B"/>
    <property type="match status" value="1"/>
</dbReference>
<comment type="caution">
    <text evidence="8">The sequence shown here is derived from an EMBL/GenBank/DDBJ whole genome shotgun (WGS) entry which is preliminary data.</text>
</comment>
<evidence type="ECO:0000256" key="2">
    <source>
        <dbReference type="ARBA" id="ARBA00009820"/>
    </source>
</evidence>
<protein>
    <recommendedName>
        <fullName evidence="10">DUF11 domain-containing protein</fullName>
    </recommendedName>
</protein>
<evidence type="ECO:0000259" key="6">
    <source>
        <dbReference type="Pfam" id="PF01345"/>
    </source>
</evidence>
<dbReference type="PANTHER" id="PTHR36842:SF1">
    <property type="entry name" value="PROTEIN TOLB"/>
    <property type="match status" value="1"/>
</dbReference>
<name>A0A8J3NXM3_9ACTN</name>
<comment type="subcellular location">
    <subcellularLocation>
        <location evidence="1">Secreted</location>
    </subcellularLocation>
</comment>
<gene>
    <name evidence="8" type="ORF">Cci01nite_10770</name>
</gene>
<dbReference type="Proteomes" id="UP000659904">
    <property type="component" value="Unassembled WGS sequence"/>
</dbReference>
<comment type="similarity">
    <text evidence="2">Belongs to the TolB family.</text>
</comment>
<keyword evidence="4" id="KW-0732">Signal</keyword>
<keyword evidence="3" id="KW-0964">Secreted</keyword>
<dbReference type="Pfam" id="PF01345">
    <property type="entry name" value="DUF11"/>
    <property type="match status" value="1"/>
</dbReference>
<dbReference type="GO" id="GO:0005576">
    <property type="term" value="C:extracellular region"/>
    <property type="evidence" value="ECO:0007669"/>
    <property type="project" value="UniProtKB-SubCell"/>
</dbReference>
<dbReference type="EMBL" id="BONH01000002">
    <property type="protein sequence ID" value="GIF95983.1"/>
    <property type="molecule type" value="Genomic_DNA"/>
</dbReference>
<dbReference type="AlphaFoldDB" id="A0A8J3NXM3"/>
<dbReference type="InterPro" id="IPR011659">
    <property type="entry name" value="WD40"/>
</dbReference>
<sequence>MSIAKPRAVSPVPRAGEQRLAAAFRRRLPVGVSLAVLAATMAAVPGSPAWAATYDTVLVSRSAGGAAGNGDSATPSVSADGRYVAFASDADNLSDADDNAHTNIFVRDLTTGATSYVSRADGANGAAATGSSADPSISADGRYVAFSSTAPNLSTQDEDTCMSLFWGLPEPCSNIFVRDLTAGTTTFVSRADGAQGAASDGSSYTPTVSADGTKVAFTSGGANLSTADEDECYIDGGGPHPCTDFFVRDLQAGTTVYLGNAPIFRIGPCGPVISADGRKVAFETDGISIDDNNGYLDVVVTDLQTGTASYVSRADGVNGQLAFGGPSSCPSISADGRHIAFISDAHNLSADDIDSFDTESVYVRDTQEGRTALVSRASGATGAVAGLRSFEPSISADGRYVAFMSRAMNLSGEDLDNCYDPGQGDNRPCPDVFVRDTQSATTTFVSRATGVAGAGGDARSTSPSISGDGRLVAFESAARNLSADDSDPHRDVFARDWGAGLPPPATIDLSVTVTGSAASVPVGANVTFTVRVANAGPAGATGVAVTDQLPSGVTFVSASPTQGTYTAATGVWSVGGLAAGASATVQIVARVATTGQKTNTAQVTAAAPADVDSAPGNSDPAEDDQASVTVNGTASCPATATRTADYDSWITTSWATTNYGKDTILKVRSKANADARTLVHFALPTLPVGCKVTSAKLRMHVSSAVGSRTLRAVRLAGAWTETGVTWRNQPASTGAAATVPAVKGWVEWTVTAQVAGLYTDGNHGLLIRDATEGAAGGYEQRLHSRENTNKPTLTVTFGAA</sequence>
<dbReference type="PANTHER" id="PTHR36842">
    <property type="entry name" value="PROTEIN TOLB HOMOLOG"/>
    <property type="match status" value="1"/>
</dbReference>
<evidence type="ECO:0000256" key="1">
    <source>
        <dbReference type="ARBA" id="ARBA00004613"/>
    </source>
</evidence>
<reference evidence="8 9" key="1">
    <citation type="submission" date="2021-01" db="EMBL/GenBank/DDBJ databases">
        <title>Whole genome shotgun sequence of Catellatospora citrea NBRC 14495.</title>
        <authorList>
            <person name="Komaki H."/>
            <person name="Tamura T."/>
        </authorList>
    </citation>
    <scope>NUCLEOTIDE SEQUENCE [LARGE SCALE GENOMIC DNA]</scope>
    <source>
        <strain evidence="8 9">NBRC 14495</strain>
    </source>
</reference>
<dbReference type="Pfam" id="PF24517">
    <property type="entry name" value="CBM96"/>
    <property type="match status" value="1"/>
</dbReference>
<dbReference type="NCBIfam" id="NF033679">
    <property type="entry name" value="DNRLRE_dom"/>
    <property type="match status" value="1"/>
</dbReference>
<dbReference type="InterPro" id="IPR001434">
    <property type="entry name" value="OmcB-like_DUF11"/>
</dbReference>
<evidence type="ECO:0000313" key="8">
    <source>
        <dbReference type="EMBL" id="GIF95983.1"/>
    </source>
</evidence>
<proteinExistence type="inferred from homology"/>
<evidence type="ECO:0008006" key="10">
    <source>
        <dbReference type="Google" id="ProtNLM"/>
    </source>
</evidence>